<name>A0ABV2MQJ0_9HYPH</name>
<comment type="caution">
    <text evidence="2">The sequence shown here is derived from an EMBL/GenBank/DDBJ whole genome shotgun (WGS) entry which is preliminary data.</text>
</comment>
<reference evidence="2 3" key="1">
    <citation type="submission" date="2024-06" db="EMBL/GenBank/DDBJ databases">
        <title>Genomic Encyclopedia of Type Strains, Phase IV (KMG-IV): sequencing the most valuable type-strain genomes for metagenomic binning, comparative biology and taxonomic classification.</title>
        <authorList>
            <person name="Goeker M."/>
        </authorList>
    </citation>
    <scope>NUCLEOTIDE SEQUENCE [LARGE SCALE GENOMIC DNA]</scope>
    <source>
        <strain evidence="2 3">DSM 29288</strain>
    </source>
</reference>
<protein>
    <submittedName>
        <fullName evidence="2">Uncharacterized protein</fullName>
    </submittedName>
</protein>
<dbReference type="Proteomes" id="UP001549077">
    <property type="component" value="Unassembled WGS sequence"/>
</dbReference>
<dbReference type="GeneID" id="91151577"/>
<organism evidence="2 3">
    <name type="scientific">Rhizobium binae</name>
    <dbReference type="NCBI Taxonomy" id="1138190"/>
    <lineage>
        <taxon>Bacteria</taxon>
        <taxon>Pseudomonadati</taxon>
        <taxon>Pseudomonadota</taxon>
        <taxon>Alphaproteobacteria</taxon>
        <taxon>Hyphomicrobiales</taxon>
        <taxon>Rhizobiaceae</taxon>
        <taxon>Rhizobium/Agrobacterium group</taxon>
        <taxon>Rhizobium</taxon>
    </lineage>
</organism>
<gene>
    <name evidence="2" type="ORF">ABID08_005801</name>
</gene>
<evidence type="ECO:0000313" key="3">
    <source>
        <dbReference type="Proteomes" id="UP001549077"/>
    </source>
</evidence>
<keyword evidence="3" id="KW-1185">Reference proteome</keyword>
<evidence type="ECO:0000313" key="2">
    <source>
        <dbReference type="EMBL" id="MET3758419.1"/>
    </source>
</evidence>
<sequence>MKTPWKFLAELTSRRRAAKEQESSIGHDTDPAALDHESEKTPAPPSIEVPASARYSKAVLVEQVASSLAEKQDGGEAVQASPPPVDGDDVWTPTPSEARRSDASALGPNETSIKVRRGPPPSRRERTKGAEANVTARGAAAKREGQSVSPSSARDAFFDNVVSLDEDIKKLRSELARKLQLQNAQLKTMLKRFDVS</sequence>
<dbReference type="RefSeq" id="WP_168302168.1">
    <property type="nucleotide sequence ID" value="NZ_CP071606.1"/>
</dbReference>
<dbReference type="EMBL" id="JBEPMY010000029">
    <property type="protein sequence ID" value="MET3758419.1"/>
    <property type="molecule type" value="Genomic_DNA"/>
</dbReference>
<feature type="region of interest" description="Disordered" evidence="1">
    <location>
        <begin position="1"/>
        <end position="50"/>
    </location>
</feature>
<feature type="region of interest" description="Disordered" evidence="1">
    <location>
        <begin position="66"/>
        <end position="153"/>
    </location>
</feature>
<evidence type="ECO:0000256" key="1">
    <source>
        <dbReference type="SAM" id="MobiDB-lite"/>
    </source>
</evidence>
<proteinExistence type="predicted"/>
<accession>A0ABV2MQJ0</accession>
<feature type="compositionally biased region" description="Basic and acidic residues" evidence="1">
    <location>
        <begin position="18"/>
        <end position="40"/>
    </location>
</feature>